<accession>A0ABU6LAE1</accession>
<dbReference type="Proteomes" id="UP001306119">
    <property type="component" value="Unassembled WGS sequence"/>
</dbReference>
<comment type="caution">
    <text evidence="1">The sequence shown here is derived from an EMBL/GenBank/DDBJ whole genome shotgun (WGS) entry which is preliminary data.</text>
</comment>
<organism evidence="1 2">
    <name type="scientific">Photobacterium toruni</name>
    <dbReference type="NCBI Taxonomy" id="1935446"/>
    <lineage>
        <taxon>Bacteria</taxon>
        <taxon>Pseudomonadati</taxon>
        <taxon>Pseudomonadota</taxon>
        <taxon>Gammaproteobacteria</taxon>
        <taxon>Vibrionales</taxon>
        <taxon>Vibrionaceae</taxon>
        <taxon>Photobacterium</taxon>
    </lineage>
</organism>
<keyword evidence="2" id="KW-1185">Reference proteome</keyword>
<evidence type="ECO:0000313" key="2">
    <source>
        <dbReference type="Proteomes" id="UP001306119"/>
    </source>
</evidence>
<sequence>MNPLFKTKKLSVEFLSKFPPMPSDSEIQKINDSNAGGLTAMTQCLSCGVIDHSFRMGCSNRCRDPKLKYFFMDKSGSYIEHGKDFLFIGDKPKTKQSPIREIFNKRLMDSIGDERFIVSKADLINAQFPGTTSCTSVPTMQHTMKTPYEYIQCIEKKIQHAHAHYIIYWYINAIAHFGCFTHVEAKQKGFRLFRLDDKEVLVNVNDYPPVIYAERKHYDN</sequence>
<dbReference type="RefSeq" id="WP_327775297.1">
    <property type="nucleotide sequence ID" value="NZ_JAYXUG010000013.1"/>
</dbReference>
<protein>
    <submittedName>
        <fullName evidence="1">Uncharacterized protein</fullName>
    </submittedName>
</protein>
<gene>
    <name evidence="1" type="ORF">VXS06_14615</name>
</gene>
<name>A0ABU6LAE1_9GAMM</name>
<proteinExistence type="predicted"/>
<dbReference type="EMBL" id="JAYXUG010000013">
    <property type="protein sequence ID" value="MEC6832997.1"/>
    <property type="molecule type" value="Genomic_DNA"/>
</dbReference>
<reference evidence="1 2" key="1">
    <citation type="submission" date="2024-01" db="EMBL/GenBank/DDBJ databases">
        <title>Active colonisers of the gastrointestinal tract of Atlantic salmon farmed in a warm water region.</title>
        <authorList>
            <person name="Bowman J.P."/>
        </authorList>
    </citation>
    <scope>NUCLEOTIDE SEQUENCE [LARGE SCALE GENOMIC DNA]</scope>
    <source>
        <strain evidence="1 2">S3MW1</strain>
    </source>
</reference>
<evidence type="ECO:0000313" key="1">
    <source>
        <dbReference type="EMBL" id="MEC6832997.1"/>
    </source>
</evidence>